<keyword evidence="5" id="KW-1185">Reference proteome</keyword>
<dbReference type="InterPro" id="IPR011008">
    <property type="entry name" value="Dimeric_a/b-barrel"/>
</dbReference>
<accession>A0A835YX85</accession>
<feature type="signal peptide" evidence="2">
    <location>
        <begin position="1"/>
        <end position="22"/>
    </location>
</feature>
<sequence length="368" mass="38342">MAPGCTAAAVVLASILAGTAVAFVPGSTTSVNSLRPQQRSCADSAPFSRCGAGATSRAALHRLAASNEDELVETVTHADTAAELLLHPITDTIGYRVGQAAYGIAFLGLIDGGFSGDWVKFGYISEGLEGQLKLAAYVIGAVHVASAIAAARLASGKGQNAAIAFGTGLVTGLLELVRVAGVYDDGVKAKAVEAAAVANDLHKPPMQTQINSLEMDTTNSPTGLMLSTSIRVKEGAEGPMRNLLEELSAEARGAHASTVATMAVNQDPEDRRAFFVLQRFPSMRAMSSFQTSAAFKSFTTASEALLEEPMGLYLVNERSGKMTEPVYPFGPGGEGGRDDAVYSSPANLQGSQSRGMRDIKSHSKDLVE</sequence>
<feature type="compositionally biased region" description="Basic and acidic residues" evidence="1">
    <location>
        <begin position="355"/>
        <end position="368"/>
    </location>
</feature>
<feature type="compositionally biased region" description="Polar residues" evidence="1">
    <location>
        <begin position="344"/>
        <end position="354"/>
    </location>
</feature>
<dbReference type="Pfam" id="PF25397">
    <property type="entry name" value="DUF7887"/>
    <property type="match status" value="1"/>
</dbReference>
<comment type="caution">
    <text evidence="4">The sequence shown here is derived from an EMBL/GenBank/DDBJ whole genome shotgun (WGS) entry which is preliminary data.</text>
</comment>
<name>A0A835YX85_9STRA</name>
<organism evidence="4 5">
    <name type="scientific">Tribonema minus</name>
    <dbReference type="NCBI Taxonomy" id="303371"/>
    <lineage>
        <taxon>Eukaryota</taxon>
        <taxon>Sar</taxon>
        <taxon>Stramenopiles</taxon>
        <taxon>Ochrophyta</taxon>
        <taxon>PX clade</taxon>
        <taxon>Xanthophyceae</taxon>
        <taxon>Tribonematales</taxon>
        <taxon>Tribonemataceae</taxon>
        <taxon>Tribonema</taxon>
    </lineage>
</organism>
<evidence type="ECO:0000313" key="5">
    <source>
        <dbReference type="Proteomes" id="UP000664859"/>
    </source>
</evidence>
<gene>
    <name evidence="4" type="ORF">JKP88DRAFT_201766</name>
</gene>
<dbReference type="OrthoDB" id="204972at2759"/>
<keyword evidence="2" id="KW-0732">Signal</keyword>
<feature type="domain" description="DUF7887" evidence="3">
    <location>
        <begin position="98"/>
        <end position="140"/>
    </location>
</feature>
<evidence type="ECO:0000259" key="3">
    <source>
        <dbReference type="Pfam" id="PF25397"/>
    </source>
</evidence>
<proteinExistence type="predicted"/>
<dbReference type="SUPFAM" id="SSF54909">
    <property type="entry name" value="Dimeric alpha+beta barrel"/>
    <property type="match status" value="1"/>
</dbReference>
<dbReference type="Gene3D" id="3.30.70.100">
    <property type="match status" value="1"/>
</dbReference>
<evidence type="ECO:0000313" key="4">
    <source>
        <dbReference type="EMBL" id="KAG5178278.1"/>
    </source>
</evidence>
<evidence type="ECO:0000256" key="2">
    <source>
        <dbReference type="SAM" id="SignalP"/>
    </source>
</evidence>
<dbReference type="EMBL" id="JAFCMP010000516">
    <property type="protein sequence ID" value="KAG5178278.1"/>
    <property type="molecule type" value="Genomic_DNA"/>
</dbReference>
<protein>
    <recommendedName>
        <fullName evidence="3">DUF7887 domain-containing protein</fullName>
    </recommendedName>
</protein>
<dbReference type="Proteomes" id="UP000664859">
    <property type="component" value="Unassembled WGS sequence"/>
</dbReference>
<feature type="region of interest" description="Disordered" evidence="1">
    <location>
        <begin position="325"/>
        <end position="368"/>
    </location>
</feature>
<evidence type="ECO:0000256" key="1">
    <source>
        <dbReference type="SAM" id="MobiDB-lite"/>
    </source>
</evidence>
<dbReference type="InterPro" id="IPR057209">
    <property type="entry name" value="DUF7887"/>
</dbReference>
<dbReference type="AlphaFoldDB" id="A0A835YX85"/>
<feature type="chain" id="PRO_5032520646" description="DUF7887 domain-containing protein" evidence="2">
    <location>
        <begin position="23"/>
        <end position="368"/>
    </location>
</feature>
<reference evidence="4" key="1">
    <citation type="submission" date="2021-02" db="EMBL/GenBank/DDBJ databases">
        <title>First Annotated Genome of the Yellow-green Alga Tribonema minus.</title>
        <authorList>
            <person name="Mahan K.M."/>
        </authorList>
    </citation>
    <scope>NUCLEOTIDE SEQUENCE</scope>
    <source>
        <strain evidence="4">UTEX B ZZ1240</strain>
    </source>
</reference>